<feature type="transmembrane region" description="Helical" evidence="2">
    <location>
        <begin position="173"/>
        <end position="193"/>
    </location>
</feature>
<keyword evidence="2" id="KW-0812">Transmembrane</keyword>
<feature type="transmembrane region" description="Helical" evidence="2">
    <location>
        <begin position="103"/>
        <end position="120"/>
    </location>
</feature>
<proteinExistence type="predicted"/>
<dbReference type="AlphaFoldDB" id="A0A3T1D011"/>
<evidence type="ECO:0000256" key="1">
    <source>
        <dbReference type="SAM" id="MobiDB-lite"/>
    </source>
</evidence>
<feature type="compositionally biased region" description="Basic and acidic residues" evidence="1">
    <location>
        <begin position="268"/>
        <end position="285"/>
    </location>
</feature>
<dbReference type="EMBL" id="AP019400">
    <property type="protein sequence ID" value="BBI31391.1"/>
    <property type="molecule type" value="Genomic_DNA"/>
</dbReference>
<evidence type="ECO:0000313" key="4">
    <source>
        <dbReference type="Proteomes" id="UP000289856"/>
    </source>
</evidence>
<evidence type="ECO:0000256" key="2">
    <source>
        <dbReference type="SAM" id="Phobius"/>
    </source>
</evidence>
<keyword evidence="2" id="KW-1133">Transmembrane helix</keyword>
<protein>
    <submittedName>
        <fullName evidence="3">Uncharacterized protein</fullName>
    </submittedName>
</protein>
<name>A0A3T1D011_9BACL</name>
<evidence type="ECO:0000313" key="3">
    <source>
        <dbReference type="EMBL" id="BBI31391.1"/>
    </source>
</evidence>
<feature type="region of interest" description="Disordered" evidence="1">
    <location>
        <begin position="212"/>
        <end position="233"/>
    </location>
</feature>
<gene>
    <name evidence="3" type="ORF">KCTCHS21_07900</name>
</gene>
<dbReference type="Proteomes" id="UP000289856">
    <property type="component" value="Chromosome"/>
</dbReference>
<accession>A0A3T1D011</accession>
<dbReference type="KEGG" id="cohn:KCTCHS21_07900"/>
<feature type="transmembrane region" description="Helical" evidence="2">
    <location>
        <begin position="132"/>
        <end position="153"/>
    </location>
</feature>
<keyword evidence="4" id="KW-1185">Reference proteome</keyword>
<feature type="transmembrane region" description="Helical" evidence="2">
    <location>
        <begin position="12"/>
        <end position="37"/>
    </location>
</feature>
<organism evidence="3 4">
    <name type="scientific">Cohnella abietis</name>
    <dbReference type="NCBI Taxonomy" id="2507935"/>
    <lineage>
        <taxon>Bacteria</taxon>
        <taxon>Bacillati</taxon>
        <taxon>Bacillota</taxon>
        <taxon>Bacilli</taxon>
        <taxon>Bacillales</taxon>
        <taxon>Paenibacillaceae</taxon>
        <taxon>Cohnella</taxon>
    </lineage>
</organism>
<feature type="transmembrane region" description="Helical" evidence="2">
    <location>
        <begin position="80"/>
        <end position="97"/>
    </location>
</feature>
<feature type="region of interest" description="Disordered" evidence="1">
    <location>
        <begin position="257"/>
        <end position="285"/>
    </location>
</feature>
<feature type="transmembrane region" description="Helical" evidence="2">
    <location>
        <begin position="52"/>
        <end position="68"/>
    </location>
</feature>
<reference evidence="3 4" key="1">
    <citation type="submission" date="2019-01" db="EMBL/GenBank/DDBJ databases">
        <title>Complete genome sequence of Cohnella hallensis HS21 isolated from Korean fir (Abies koreana) rhizospheric soil.</title>
        <authorList>
            <person name="Jiang L."/>
            <person name="Kang S.W."/>
            <person name="Kim S."/>
            <person name="Jung J."/>
            <person name="Kim C.Y."/>
            <person name="Kim D.H."/>
            <person name="Kim S.W."/>
            <person name="Lee J."/>
        </authorList>
    </citation>
    <scope>NUCLEOTIDE SEQUENCE [LARGE SCALE GENOMIC DNA]</scope>
    <source>
        <strain evidence="3 4">HS21</strain>
    </source>
</reference>
<sequence>MYKHARKLDVFFIFLALSFLYMKLFHPLLIGVINVVMNEEYYGWWSYTPTQFWYPVVFLLVFTCMLYLAKKKKYDIWSRLYAAISYGMFGYLMFNLSSIHQPLKIMSIVIVPCLLYGWYFRRTTRLLSLYMLCYFIYAILQASFTSVLDGAFLKARFAYALSQAPFFYLHDKLIYVYPFLFIFTFLVFMFASVKVSSSKGYSGDYYGGRDDERNRHNSYDDGDDLAKRKQNDRDNAAIQADNARMWNLDRNTVEQYDSDAGRSWGESNNKDSDYNYHPERSDDDD</sequence>
<keyword evidence="2" id="KW-0472">Membrane</keyword>